<gene>
    <name evidence="3" type="ORF">G7082_07215</name>
</gene>
<name>A0A6G8ATP3_9ENTE</name>
<protein>
    <submittedName>
        <fullName evidence="3">LPXTG cell wall anchor domain-containing protein</fullName>
    </submittedName>
</protein>
<dbReference type="AlphaFoldDB" id="A0A6G8ATP3"/>
<evidence type="ECO:0000256" key="2">
    <source>
        <dbReference type="SAM" id="SignalP"/>
    </source>
</evidence>
<dbReference type="RefSeq" id="WP_166034440.1">
    <property type="nucleotide sequence ID" value="NZ_CP049887.1"/>
</dbReference>
<reference evidence="3 4" key="1">
    <citation type="submission" date="2020-03" db="EMBL/GenBank/DDBJ databases">
        <title>Vagococcus sp. nov., isolated from beetles.</title>
        <authorList>
            <person name="Hyun D.-W."/>
            <person name="Bae J.-W."/>
        </authorList>
    </citation>
    <scope>NUCLEOTIDE SEQUENCE [LARGE SCALE GENOMIC DNA]</scope>
    <source>
        <strain evidence="3 4">HDW17B</strain>
    </source>
</reference>
<feature type="transmembrane region" description="Helical" evidence="1">
    <location>
        <begin position="66"/>
        <end position="89"/>
    </location>
</feature>
<accession>A0A6G8ATP3</accession>
<dbReference type="EMBL" id="CP049887">
    <property type="protein sequence ID" value="QIL48293.1"/>
    <property type="molecule type" value="Genomic_DNA"/>
</dbReference>
<sequence>MRKGKFFFSMVLVLFCFLNFFYPQVTVNGTNVGITFDEGTQESTVKKEEPQKKIKKRQDLPQTGEIIASLIMILLGMMLVMTTIGIYLFNLIFYENYLQEI</sequence>
<evidence type="ECO:0000313" key="3">
    <source>
        <dbReference type="EMBL" id="QIL48293.1"/>
    </source>
</evidence>
<dbReference type="NCBIfam" id="TIGR01167">
    <property type="entry name" value="LPXTG_anchor"/>
    <property type="match status" value="1"/>
</dbReference>
<dbReference type="KEGG" id="vhy:G7082_07215"/>
<evidence type="ECO:0000313" key="4">
    <source>
        <dbReference type="Proteomes" id="UP000501747"/>
    </source>
</evidence>
<keyword evidence="1" id="KW-1133">Transmembrane helix</keyword>
<dbReference type="Proteomes" id="UP000501747">
    <property type="component" value="Chromosome"/>
</dbReference>
<keyword evidence="2" id="KW-0732">Signal</keyword>
<keyword evidence="1" id="KW-0812">Transmembrane</keyword>
<keyword evidence="4" id="KW-1185">Reference proteome</keyword>
<proteinExistence type="predicted"/>
<keyword evidence="1" id="KW-0472">Membrane</keyword>
<feature type="chain" id="PRO_5039028064" evidence="2">
    <location>
        <begin position="26"/>
        <end position="101"/>
    </location>
</feature>
<evidence type="ECO:0000256" key="1">
    <source>
        <dbReference type="SAM" id="Phobius"/>
    </source>
</evidence>
<organism evidence="3 4">
    <name type="scientific">Vagococcus hydrophili</name>
    <dbReference type="NCBI Taxonomy" id="2714947"/>
    <lineage>
        <taxon>Bacteria</taxon>
        <taxon>Bacillati</taxon>
        <taxon>Bacillota</taxon>
        <taxon>Bacilli</taxon>
        <taxon>Lactobacillales</taxon>
        <taxon>Enterococcaceae</taxon>
        <taxon>Vagococcus</taxon>
    </lineage>
</organism>
<feature type="signal peptide" evidence="2">
    <location>
        <begin position="1"/>
        <end position="25"/>
    </location>
</feature>